<comment type="caution">
    <text evidence="1">The sequence shown here is derived from an EMBL/GenBank/DDBJ whole genome shotgun (WGS) entry which is preliminary data.</text>
</comment>
<protein>
    <submittedName>
        <fullName evidence="1">Uncharacterized protein</fullName>
    </submittedName>
</protein>
<evidence type="ECO:0000313" key="1">
    <source>
        <dbReference type="EMBL" id="KAI3749705.1"/>
    </source>
</evidence>
<organism evidence="1 2">
    <name type="scientific">Cichorium intybus</name>
    <name type="common">Chicory</name>
    <dbReference type="NCBI Taxonomy" id="13427"/>
    <lineage>
        <taxon>Eukaryota</taxon>
        <taxon>Viridiplantae</taxon>
        <taxon>Streptophyta</taxon>
        <taxon>Embryophyta</taxon>
        <taxon>Tracheophyta</taxon>
        <taxon>Spermatophyta</taxon>
        <taxon>Magnoliopsida</taxon>
        <taxon>eudicotyledons</taxon>
        <taxon>Gunneridae</taxon>
        <taxon>Pentapetalae</taxon>
        <taxon>asterids</taxon>
        <taxon>campanulids</taxon>
        <taxon>Asterales</taxon>
        <taxon>Asteraceae</taxon>
        <taxon>Cichorioideae</taxon>
        <taxon>Cichorieae</taxon>
        <taxon>Cichoriinae</taxon>
        <taxon>Cichorium</taxon>
    </lineage>
</organism>
<name>A0ACB9DTC6_CICIN</name>
<reference evidence="1 2" key="2">
    <citation type="journal article" date="2022" name="Mol. Ecol. Resour.">
        <title>The genomes of chicory, endive, great burdock and yacon provide insights into Asteraceae paleo-polyploidization history and plant inulin production.</title>
        <authorList>
            <person name="Fan W."/>
            <person name="Wang S."/>
            <person name="Wang H."/>
            <person name="Wang A."/>
            <person name="Jiang F."/>
            <person name="Liu H."/>
            <person name="Zhao H."/>
            <person name="Xu D."/>
            <person name="Zhang Y."/>
        </authorList>
    </citation>
    <scope>NUCLEOTIDE SEQUENCE [LARGE SCALE GENOMIC DNA]</scope>
    <source>
        <strain evidence="2">cv. Punajuju</strain>
        <tissue evidence="1">Leaves</tissue>
    </source>
</reference>
<accession>A0ACB9DTC6</accession>
<proteinExistence type="predicted"/>
<reference evidence="2" key="1">
    <citation type="journal article" date="2022" name="Mol. Ecol. Resour.">
        <title>The genomes of chicory, endive, great burdock and yacon provide insights into Asteraceae palaeo-polyploidization history and plant inulin production.</title>
        <authorList>
            <person name="Fan W."/>
            <person name="Wang S."/>
            <person name="Wang H."/>
            <person name="Wang A."/>
            <person name="Jiang F."/>
            <person name="Liu H."/>
            <person name="Zhao H."/>
            <person name="Xu D."/>
            <person name="Zhang Y."/>
        </authorList>
    </citation>
    <scope>NUCLEOTIDE SEQUENCE [LARGE SCALE GENOMIC DNA]</scope>
    <source>
        <strain evidence="2">cv. Punajuju</strain>
    </source>
</reference>
<dbReference type="EMBL" id="CM042012">
    <property type="protein sequence ID" value="KAI3749705.1"/>
    <property type="molecule type" value="Genomic_DNA"/>
</dbReference>
<sequence>MISHTPMYMLQAILGGPGAKTEARAVRRISTTREFLNGDVKSISLEDLQPTVKICVDSLSTSSVAVKRLTAAKLWLLAKNQSDNRALIEESDGIPALISLLQCTGPWSNKPLIVGDEETCNCWNSDAFGSD</sequence>
<evidence type="ECO:0000313" key="2">
    <source>
        <dbReference type="Proteomes" id="UP001055811"/>
    </source>
</evidence>
<gene>
    <name evidence="1" type="ORF">L2E82_20321</name>
</gene>
<keyword evidence="2" id="KW-1185">Reference proteome</keyword>
<dbReference type="Proteomes" id="UP001055811">
    <property type="component" value="Linkage Group LG04"/>
</dbReference>